<dbReference type="PROSITE" id="PS51038">
    <property type="entry name" value="BAH"/>
    <property type="match status" value="1"/>
</dbReference>
<feature type="region of interest" description="Disordered" evidence="9">
    <location>
        <begin position="638"/>
        <end position="664"/>
    </location>
</feature>
<keyword evidence="12" id="KW-1185">Reference proteome</keyword>
<dbReference type="GO" id="GO:0003677">
    <property type="term" value="F:DNA binding"/>
    <property type="evidence" value="ECO:0007669"/>
    <property type="project" value="UniProtKB-KW"/>
</dbReference>
<evidence type="ECO:0000256" key="9">
    <source>
        <dbReference type="SAM" id="MobiDB-lite"/>
    </source>
</evidence>
<evidence type="ECO:0000256" key="4">
    <source>
        <dbReference type="ARBA" id="ARBA00022679"/>
    </source>
</evidence>
<dbReference type="PANTHER" id="PTHR10629">
    <property type="entry name" value="CYTOSINE-SPECIFIC METHYLTRANSFERASE"/>
    <property type="match status" value="1"/>
</dbReference>
<dbReference type="Pfam" id="PF00145">
    <property type="entry name" value="DNA_methylase"/>
    <property type="match status" value="1"/>
</dbReference>
<dbReference type="PRINTS" id="PR00105">
    <property type="entry name" value="C5METTRFRASE"/>
</dbReference>
<proteinExistence type="inferred from homology"/>
<feature type="compositionally biased region" description="Low complexity" evidence="9">
    <location>
        <begin position="50"/>
        <end position="62"/>
    </location>
</feature>
<keyword evidence="4 8" id="KW-0808">Transferase</keyword>
<dbReference type="RefSeq" id="XP_033403213.1">
    <property type="nucleotide sequence ID" value="XM_033545916.1"/>
</dbReference>
<feature type="compositionally biased region" description="Basic and acidic residues" evidence="9">
    <location>
        <begin position="638"/>
        <end position="647"/>
    </location>
</feature>
<keyword evidence="6" id="KW-0238">DNA-binding</keyword>
<evidence type="ECO:0000313" key="11">
    <source>
        <dbReference type="EMBL" id="KAF2147505.1"/>
    </source>
</evidence>
<dbReference type="EC" id="2.1.1.37" evidence="2"/>
<evidence type="ECO:0000259" key="10">
    <source>
        <dbReference type="PROSITE" id="PS51038"/>
    </source>
</evidence>
<dbReference type="InterPro" id="IPR050390">
    <property type="entry name" value="C5-Methyltransferase"/>
</dbReference>
<dbReference type="InterPro" id="IPR029063">
    <property type="entry name" value="SAM-dependent_MTases_sf"/>
</dbReference>
<dbReference type="GO" id="GO:0003682">
    <property type="term" value="F:chromatin binding"/>
    <property type="evidence" value="ECO:0007669"/>
    <property type="project" value="InterPro"/>
</dbReference>
<keyword evidence="5 8" id="KW-0949">S-adenosyl-L-methionine</keyword>
<dbReference type="InterPro" id="IPR001025">
    <property type="entry name" value="BAH_dom"/>
</dbReference>
<dbReference type="Proteomes" id="UP000799438">
    <property type="component" value="Unassembled WGS sequence"/>
</dbReference>
<keyword evidence="3 8" id="KW-0489">Methyltransferase</keyword>
<dbReference type="InterPro" id="IPR057215">
    <property type="entry name" value="DUF7893"/>
</dbReference>
<gene>
    <name evidence="11" type="ORF">K452DRAFT_354875</name>
</gene>
<feature type="region of interest" description="Disordered" evidence="9">
    <location>
        <begin position="1094"/>
        <end position="1171"/>
    </location>
</feature>
<organism evidence="11 12">
    <name type="scientific">Aplosporella prunicola CBS 121167</name>
    <dbReference type="NCBI Taxonomy" id="1176127"/>
    <lineage>
        <taxon>Eukaryota</taxon>
        <taxon>Fungi</taxon>
        <taxon>Dikarya</taxon>
        <taxon>Ascomycota</taxon>
        <taxon>Pezizomycotina</taxon>
        <taxon>Dothideomycetes</taxon>
        <taxon>Dothideomycetes incertae sedis</taxon>
        <taxon>Botryosphaeriales</taxon>
        <taxon>Aplosporellaceae</taxon>
        <taxon>Aplosporella</taxon>
    </lineage>
</organism>
<sequence length="1171" mass="131876">MPQLISEDDILRSSPTPPHDEVIRDSDLEINTPSRKRRRIDTSSPDDLPSQDASSSTSLFSSPTPVRLRKFEIMQSELIYPKSMYDGWAPQLPFTSERNAISDFLNDQQPTSEITIELTDFVIYRSGQGKRRLFEMVPLHHLSVEPACNMLLFDGVVTLGEVTKYVRGAQFEVMAIAGYVEDSFDTVANNITLKSTLSKSVWYHLSTPATEYRRYHETFLWVADLAKHAIDFMANEDKVTLNDFQSRFYDWLLLRHGDSKIFRTWLSIFRKKDFRAPIAANVAFLWNEAHNVNEQFKKDPLWTELNHIQHGQPVKEEQKVKRQQQQGVDGTVVTPFVFENFKHMPFAKILKPHLPSSQLAAKLESHKASLGFFDVTKIQKAAESNTNESNKAHIRTGDVVTIVRDQNSVWRENGTKWFAWIQAISKDRIGFFYNVIWLYSPADTTLAGGKYRFSNELFFSDHCNCQANKGQALRSSDILQKVSVKWVYGAAHATTRQDSDFDYFIRMKYDTDNHFFITLKETDRHCTCGQEALKKYSIGDTVLVLQGRETLDPVVVVENVNNEMVSVRRLLRRKKFHPKAKDNELVWTEDTFETLTRSVKSTCYIRFFEETEDIPVPYDRDGAGNFWYITSRSHGTSRADRRTEPLRRPFPTTMKQGFDPRQEPPRKPLNAMDLFCGGGNFGRGLAEAGGIKCLWAVDWERNAVDTYRANEAETKASIFWGSVNDYLAATIEGSTNGGSKSQLIARVGDVEFIAAGTPCQAFSSMQPDTTSQESLRNASMVASVAAFIEVYRPKYALLENVVAMTHKRRKGSSDIFPQLLCVLVAMGYQVKQFLVDAWSTGSSQSRSRLFVSIAAPGLVPLPAPTLTHSHPAGTGNSSLGENACAAKFGTRQFGPTPFKFVTASQATQDLPYIGDGHVQTCIQFPDHRLCRFESQTVNSYIKSVPISPPGMTLMKAINIVPEHIAKHFLENSSKARTSESSRSYSRIFPDGLFPTIKTAATAADAWTGRLLHWQEHRVLTIMEARRAQSFPDNEIILGTPSGQWRIIGNSVDRKVALNLGVAVREAWHANSLDDNTNTEPFVNGTQTQLNSLTESYPHQSVSRHSTPTPRPSPSHAPVIIDLTNSDSEAENKKPQSRAAPTPGENFTRRRYLRSGSTQAKRVNGDADMEGA</sequence>
<evidence type="ECO:0000313" key="12">
    <source>
        <dbReference type="Proteomes" id="UP000799438"/>
    </source>
</evidence>
<evidence type="ECO:0000256" key="6">
    <source>
        <dbReference type="ARBA" id="ARBA00023125"/>
    </source>
</evidence>
<protein>
    <recommendedName>
        <fullName evidence="2">DNA (cytosine-5-)-methyltransferase</fullName>
        <ecNumber evidence="2">2.1.1.37</ecNumber>
    </recommendedName>
</protein>
<dbReference type="PROSITE" id="PS51679">
    <property type="entry name" value="SAM_MT_C5"/>
    <property type="match status" value="1"/>
</dbReference>
<dbReference type="GO" id="GO:0044027">
    <property type="term" value="P:negative regulation of gene expression via chromosomal CpG island methylation"/>
    <property type="evidence" value="ECO:0007669"/>
    <property type="project" value="TreeGrafter"/>
</dbReference>
<evidence type="ECO:0000256" key="2">
    <source>
        <dbReference type="ARBA" id="ARBA00011975"/>
    </source>
</evidence>
<dbReference type="OrthoDB" id="5376140at2759"/>
<dbReference type="GO" id="GO:0003886">
    <property type="term" value="F:DNA (cytosine-5-)-methyltransferase activity"/>
    <property type="evidence" value="ECO:0007669"/>
    <property type="project" value="UniProtKB-EC"/>
</dbReference>
<keyword evidence="7" id="KW-0539">Nucleus</keyword>
<name>A0A6A6BW30_9PEZI</name>
<dbReference type="Pfam" id="PF25423">
    <property type="entry name" value="DUF7893"/>
    <property type="match status" value="1"/>
</dbReference>
<evidence type="ECO:0000256" key="5">
    <source>
        <dbReference type="ARBA" id="ARBA00022691"/>
    </source>
</evidence>
<dbReference type="Gene3D" id="3.90.120.10">
    <property type="entry name" value="DNA Methylase, subunit A, domain 2"/>
    <property type="match status" value="1"/>
</dbReference>
<comment type="similarity">
    <text evidence="8">Belongs to the class I-like SAM-binding methyltransferase superfamily. C5-methyltransferase family.</text>
</comment>
<dbReference type="Gene3D" id="3.40.50.150">
    <property type="entry name" value="Vaccinia Virus protein VP39"/>
    <property type="match status" value="1"/>
</dbReference>
<dbReference type="GO" id="GO:0005634">
    <property type="term" value="C:nucleus"/>
    <property type="evidence" value="ECO:0007669"/>
    <property type="project" value="UniProtKB-SubCell"/>
</dbReference>
<feature type="region of interest" description="Disordered" evidence="9">
    <location>
        <begin position="1"/>
        <end position="62"/>
    </location>
</feature>
<evidence type="ECO:0000256" key="8">
    <source>
        <dbReference type="PROSITE-ProRule" id="PRU01016"/>
    </source>
</evidence>
<feature type="active site" evidence="8">
    <location>
        <position position="759"/>
    </location>
</feature>
<accession>A0A6A6BW30</accession>
<dbReference type="PROSITE" id="PS00094">
    <property type="entry name" value="C5_MTASE_1"/>
    <property type="match status" value="1"/>
</dbReference>
<evidence type="ECO:0000256" key="7">
    <source>
        <dbReference type="ARBA" id="ARBA00023242"/>
    </source>
</evidence>
<comment type="subcellular location">
    <subcellularLocation>
        <location evidence="1">Nucleus</location>
    </subcellularLocation>
</comment>
<feature type="domain" description="BAH" evidence="10">
    <location>
        <begin position="392"/>
        <end position="520"/>
    </location>
</feature>
<dbReference type="PANTHER" id="PTHR10629:SF54">
    <property type="entry name" value="DNA METHYLTRANSFERASE DIM-2"/>
    <property type="match status" value="1"/>
</dbReference>
<dbReference type="EMBL" id="ML995474">
    <property type="protein sequence ID" value="KAF2147505.1"/>
    <property type="molecule type" value="Genomic_DNA"/>
</dbReference>
<dbReference type="InterPro" id="IPR043151">
    <property type="entry name" value="BAH_sf"/>
</dbReference>
<dbReference type="Gene3D" id="2.30.30.490">
    <property type="match status" value="1"/>
</dbReference>
<dbReference type="InterPro" id="IPR001525">
    <property type="entry name" value="C5_MeTfrase"/>
</dbReference>
<feature type="compositionally biased region" description="Basic and acidic residues" evidence="9">
    <location>
        <begin position="18"/>
        <end position="27"/>
    </location>
</feature>
<dbReference type="GeneID" id="54303422"/>
<dbReference type="SUPFAM" id="SSF53335">
    <property type="entry name" value="S-adenosyl-L-methionine-dependent methyltransferases"/>
    <property type="match status" value="1"/>
</dbReference>
<evidence type="ECO:0000256" key="3">
    <source>
        <dbReference type="ARBA" id="ARBA00022603"/>
    </source>
</evidence>
<evidence type="ECO:0000256" key="1">
    <source>
        <dbReference type="ARBA" id="ARBA00004123"/>
    </source>
</evidence>
<dbReference type="InterPro" id="IPR018117">
    <property type="entry name" value="C5_DNA_meth_AS"/>
</dbReference>
<reference evidence="11" key="1">
    <citation type="journal article" date="2020" name="Stud. Mycol.">
        <title>101 Dothideomycetes genomes: a test case for predicting lifestyles and emergence of pathogens.</title>
        <authorList>
            <person name="Haridas S."/>
            <person name="Albert R."/>
            <person name="Binder M."/>
            <person name="Bloem J."/>
            <person name="Labutti K."/>
            <person name="Salamov A."/>
            <person name="Andreopoulos B."/>
            <person name="Baker S."/>
            <person name="Barry K."/>
            <person name="Bills G."/>
            <person name="Bluhm B."/>
            <person name="Cannon C."/>
            <person name="Castanera R."/>
            <person name="Culley D."/>
            <person name="Daum C."/>
            <person name="Ezra D."/>
            <person name="Gonzalez J."/>
            <person name="Henrissat B."/>
            <person name="Kuo A."/>
            <person name="Liang C."/>
            <person name="Lipzen A."/>
            <person name="Lutzoni F."/>
            <person name="Magnuson J."/>
            <person name="Mondo S."/>
            <person name="Nolan M."/>
            <person name="Ohm R."/>
            <person name="Pangilinan J."/>
            <person name="Park H.-J."/>
            <person name="Ramirez L."/>
            <person name="Alfaro M."/>
            <person name="Sun H."/>
            <person name="Tritt A."/>
            <person name="Yoshinaga Y."/>
            <person name="Zwiers L.-H."/>
            <person name="Turgeon B."/>
            <person name="Goodwin S."/>
            <person name="Spatafora J."/>
            <person name="Crous P."/>
            <person name="Grigoriev I."/>
        </authorList>
    </citation>
    <scope>NUCLEOTIDE SEQUENCE</scope>
    <source>
        <strain evidence="11">CBS 121167</strain>
    </source>
</reference>
<dbReference type="AlphaFoldDB" id="A0A6A6BW30"/>
<dbReference type="GO" id="GO:0032259">
    <property type="term" value="P:methylation"/>
    <property type="evidence" value="ECO:0007669"/>
    <property type="project" value="UniProtKB-KW"/>
</dbReference>